<keyword evidence="2" id="KW-1185">Reference proteome</keyword>
<dbReference type="Proteomes" id="UP001367508">
    <property type="component" value="Unassembled WGS sequence"/>
</dbReference>
<gene>
    <name evidence="1" type="ORF">VNO77_31213</name>
</gene>
<organism evidence="1 2">
    <name type="scientific">Canavalia gladiata</name>
    <name type="common">Sword bean</name>
    <name type="synonym">Dolichos gladiatus</name>
    <dbReference type="NCBI Taxonomy" id="3824"/>
    <lineage>
        <taxon>Eukaryota</taxon>
        <taxon>Viridiplantae</taxon>
        <taxon>Streptophyta</taxon>
        <taxon>Embryophyta</taxon>
        <taxon>Tracheophyta</taxon>
        <taxon>Spermatophyta</taxon>
        <taxon>Magnoliopsida</taxon>
        <taxon>eudicotyledons</taxon>
        <taxon>Gunneridae</taxon>
        <taxon>Pentapetalae</taxon>
        <taxon>rosids</taxon>
        <taxon>fabids</taxon>
        <taxon>Fabales</taxon>
        <taxon>Fabaceae</taxon>
        <taxon>Papilionoideae</taxon>
        <taxon>50 kb inversion clade</taxon>
        <taxon>NPAAA clade</taxon>
        <taxon>indigoferoid/millettioid clade</taxon>
        <taxon>Phaseoleae</taxon>
        <taxon>Canavalia</taxon>
    </lineage>
</organism>
<dbReference type="AlphaFoldDB" id="A0AAN9KNS7"/>
<dbReference type="EMBL" id="JAYMYQ010000007">
    <property type="protein sequence ID" value="KAK7321060.1"/>
    <property type="molecule type" value="Genomic_DNA"/>
</dbReference>
<proteinExistence type="predicted"/>
<comment type="caution">
    <text evidence="1">The sequence shown here is derived from an EMBL/GenBank/DDBJ whole genome shotgun (WGS) entry which is preliminary data.</text>
</comment>
<reference evidence="1 2" key="1">
    <citation type="submission" date="2024-01" db="EMBL/GenBank/DDBJ databases">
        <title>The genomes of 5 underutilized Papilionoideae crops provide insights into root nodulation and disease resistanc.</title>
        <authorList>
            <person name="Jiang F."/>
        </authorList>
    </citation>
    <scope>NUCLEOTIDE SEQUENCE [LARGE SCALE GENOMIC DNA]</scope>
    <source>
        <strain evidence="1">LVBAO_FW01</strain>
        <tissue evidence="1">Leaves</tissue>
    </source>
</reference>
<protein>
    <submittedName>
        <fullName evidence="1">Uncharacterized protein</fullName>
    </submittedName>
</protein>
<evidence type="ECO:0000313" key="2">
    <source>
        <dbReference type="Proteomes" id="UP001367508"/>
    </source>
</evidence>
<accession>A0AAN9KNS7</accession>
<name>A0AAN9KNS7_CANGL</name>
<sequence length="91" mass="9961">MVALRTPVHVGLATKSVSSVVLHLRTKLVTTRSPFEHLEAIVLAPKAMQILVHVSNEYSKWIGFHMESHGAMNASVHDISQVTPLDEGYGS</sequence>
<evidence type="ECO:0000313" key="1">
    <source>
        <dbReference type="EMBL" id="KAK7321060.1"/>
    </source>
</evidence>